<evidence type="ECO:0000256" key="1">
    <source>
        <dbReference type="SAM" id="MobiDB-lite"/>
    </source>
</evidence>
<organism evidence="2 3">
    <name type="scientific">Dactylonectria macrodidyma</name>
    <dbReference type="NCBI Taxonomy" id="307937"/>
    <lineage>
        <taxon>Eukaryota</taxon>
        <taxon>Fungi</taxon>
        <taxon>Dikarya</taxon>
        <taxon>Ascomycota</taxon>
        <taxon>Pezizomycotina</taxon>
        <taxon>Sordariomycetes</taxon>
        <taxon>Hypocreomycetidae</taxon>
        <taxon>Hypocreales</taxon>
        <taxon>Nectriaceae</taxon>
        <taxon>Dactylonectria</taxon>
    </lineage>
</organism>
<dbReference type="EMBL" id="JAGMUV010000004">
    <property type="protein sequence ID" value="KAH7160603.1"/>
    <property type="molecule type" value="Genomic_DNA"/>
</dbReference>
<evidence type="ECO:0000313" key="3">
    <source>
        <dbReference type="Proteomes" id="UP000738349"/>
    </source>
</evidence>
<comment type="caution">
    <text evidence="2">The sequence shown here is derived from an EMBL/GenBank/DDBJ whole genome shotgun (WGS) entry which is preliminary data.</text>
</comment>
<feature type="compositionally biased region" description="Basic and acidic residues" evidence="1">
    <location>
        <begin position="155"/>
        <end position="170"/>
    </location>
</feature>
<feature type="compositionally biased region" description="Low complexity" evidence="1">
    <location>
        <begin position="352"/>
        <end position="400"/>
    </location>
</feature>
<feature type="compositionally biased region" description="Low complexity" evidence="1">
    <location>
        <begin position="316"/>
        <end position="333"/>
    </location>
</feature>
<dbReference type="OrthoDB" id="5424692at2759"/>
<sequence>MSLPELVVVQCVVHSSPRCTVFLSPYPGIGLVNLRHIFLRKLLTGVANACQRSPTKHEAGIDSKKGTCRTLRCTLTAIMDRDRGRRYDDGEVVRYGAGESWRPTPRDRSPRRARSPIRERVRSPRPRSPRPRSPPPAGSDSYVPGRYPPRRRSRSGGDRYRRERSRESPRRRERSRSPMRRHSPPRRSLSRRSSPMRGDRYERPRSPARDWDRDRERERERERERPREREWDRDRIRDVRERDFDRRDDRRRSRSPFNRERRERTPPGRSPPRGPGGGGSYRPRSRSPSRRGADRYQSYRRVSPPRESGISSAITSQSASGRSSPRPSPIRARSPPPQSRDDSPHRPGPSGAAPLRDAPRPAAYGSATPASRSPPRGPAALRAPPTGPAANRTFSIAVSSPAPPPAIRTQTPIAPPPLRSGTTSPTNPPAGPRGYVPPTRGSFASRGGRGGWTQPPTRHMSGHSPIPATPNGPSTIPTGPRATPTNAPSSSAPTQARPFNPPTGPSAQHSSSARQTLAQSMLATLPPLIPGGKLDPSLTPSHLGVTREIEPHYRKLKDEEEKLRDELQAKQERLRKSLYNWDRLERDSRAWEMRSDLSEKSMENMAGEGMGGAAF</sequence>
<feature type="compositionally biased region" description="Basic and acidic residues" evidence="1">
    <location>
        <begin position="104"/>
        <end position="122"/>
    </location>
</feature>
<feature type="region of interest" description="Disordered" evidence="1">
    <location>
        <begin position="527"/>
        <end position="546"/>
    </location>
</feature>
<evidence type="ECO:0000313" key="2">
    <source>
        <dbReference type="EMBL" id="KAH7160603.1"/>
    </source>
</evidence>
<dbReference type="Proteomes" id="UP000738349">
    <property type="component" value="Unassembled WGS sequence"/>
</dbReference>
<proteinExistence type="predicted"/>
<protein>
    <submittedName>
        <fullName evidence="2">Serine/arginine repetitive matrix protein 1</fullName>
    </submittedName>
</protein>
<feature type="region of interest" description="Disordered" evidence="1">
    <location>
        <begin position="97"/>
        <end position="520"/>
    </location>
</feature>
<name>A0A9P9FFL4_9HYPO</name>
<feature type="compositionally biased region" description="Polar residues" evidence="1">
    <location>
        <begin position="471"/>
        <end position="494"/>
    </location>
</feature>
<accession>A0A9P9FFL4</accession>
<dbReference type="AlphaFoldDB" id="A0A9P9FFL4"/>
<gene>
    <name evidence="2" type="ORF">EDB81DRAFT_782518</name>
</gene>
<feature type="compositionally biased region" description="Polar residues" evidence="1">
    <location>
        <begin position="505"/>
        <end position="520"/>
    </location>
</feature>
<feature type="compositionally biased region" description="Basic and acidic residues" evidence="1">
    <location>
        <begin position="197"/>
        <end position="266"/>
    </location>
</feature>
<feature type="compositionally biased region" description="Basic residues" evidence="1">
    <location>
        <begin position="171"/>
        <end position="190"/>
    </location>
</feature>
<reference evidence="2" key="1">
    <citation type="journal article" date="2021" name="Nat. Commun.">
        <title>Genetic determinants of endophytism in the Arabidopsis root mycobiome.</title>
        <authorList>
            <person name="Mesny F."/>
            <person name="Miyauchi S."/>
            <person name="Thiergart T."/>
            <person name="Pickel B."/>
            <person name="Atanasova L."/>
            <person name="Karlsson M."/>
            <person name="Huettel B."/>
            <person name="Barry K.W."/>
            <person name="Haridas S."/>
            <person name="Chen C."/>
            <person name="Bauer D."/>
            <person name="Andreopoulos W."/>
            <person name="Pangilinan J."/>
            <person name="LaButti K."/>
            <person name="Riley R."/>
            <person name="Lipzen A."/>
            <person name="Clum A."/>
            <person name="Drula E."/>
            <person name="Henrissat B."/>
            <person name="Kohler A."/>
            <person name="Grigoriev I.V."/>
            <person name="Martin F.M."/>
            <person name="Hacquard S."/>
        </authorList>
    </citation>
    <scope>NUCLEOTIDE SEQUENCE</scope>
    <source>
        <strain evidence="2">MPI-CAGE-AT-0147</strain>
    </source>
</reference>
<keyword evidence="3" id="KW-1185">Reference proteome</keyword>